<dbReference type="InterPro" id="IPR021109">
    <property type="entry name" value="Peptidase_aspartic_dom_sf"/>
</dbReference>
<keyword evidence="3" id="KW-1185">Reference proteome</keyword>
<evidence type="ECO:0000313" key="3">
    <source>
        <dbReference type="Proteomes" id="UP000218323"/>
    </source>
</evidence>
<evidence type="ECO:0008006" key="4">
    <source>
        <dbReference type="Google" id="ProtNLM"/>
    </source>
</evidence>
<proteinExistence type="predicted"/>
<dbReference type="Proteomes" id="UP000218323">
    <property type="component" value="Unassembled WGS sequence"/>
</dbReference>
<feature type="chain" id="PRO_5013354208" description="Peptidase A2 domain-containing protein" evidence="1">
    <location>
        <begin position="24"/>
        <end position="290"/>
    </location>
</feature>
<dbReference type="Gene3D" id="2.40.70.10">
    <property type="entry name" value="Acid Proteases"/>
    <property type="match status" value="1"/>
</dbReference>
<dbReference type="AlphaFoldDB" id="A0A2A4I8R6"/>
<feature type="signal peptide" evidence="1">
    <location>
        <begin position="1"/>
        <end position="23"/>
    </location>
</feature>
<evidence type="ECO:0000256" key="1">
    <source>
        <dbReference type="SAM" id="SignalP"/>
    </source>
</evidence>
<evidence type="ECO:0000313" key="2">
    <source>
        <dbReference type="EMBL" id="PCG14190.1"/>
    </source>
</evidence>
<organism evidence="2 3">
    <name type="scientific">Sphingomonas adhaesiva</name>
    <dbReference type="NCBI Taxonomy" id="28212"/>
    <lineage>
        <taxon>Bacteria</taxon>
        <taxon>Pseudomonadati</taxon>
        <taxon>Pseudomonadota</taxon>
        <taxon>Alphaproteobacteria</taxon>
        <taxon>Sphingomonadales</taxon>
        <taxon>Sphingomonadaceae</taxon>
        <taxon>Sphingomonas</taxon>
    </lineage>
</organism>
<dbReference type="Pfam" id="PF13650">
    <property type="entry name" value="Asp_protease_2"/>
    <property type="match status" value="1"/>
</dbReference>
<sequence length="290" mass="30375">MRRPPVIRFAFLFGVLLTAPAIAQGAPAAAVPAKAPPRIIPLYQSEGRVIALMRIGAGEPVPMVFDTGSDGNTIDPVLVRRHRLRRSGTAIEVDGTSGRTRRLPMVRIPGVRLGGLAVGTIEAAVSPFDPDDAVGIISSEIFTDSLVAVDLARSQVRLTPRTTATPPAGPATSYVGGIATIALVLPGGSSIPAHVDTGYDAALSLPVAMMRTVPLYEPAKVVGSYTSISNSGEVWGGRIRGTIRIGPLTLHDPEVSFLGDIANIGLPLIRQVTLVLDPAGKRSWVLPARP</sequence>
<gene>
    <name evidence="2" type="ORF">COA07_10345</name>
</gene>
<dbReference type="EMBL" id="NWVC01000004">
    <property type="protein sequence ID" value="PCG14190.1"/>
    <property type="molecule type" value="Genomic_DNA"/>
</dbReference>
<reference evidence="2 3" key="1">
    <citation type="submission" date="2017-09" db="EMBL/GenBank/DDBJ databases">
        <title>Sphingomonas adhaesiva DSM 7418, whole genome shotgun sequence.</title>
        <authorList>
            <person name="Feng G."/>
            <person name="Zhu H."/>
        </authorList>
    </citation>
    <scope>NUCLEOTIDE SEQUENCE [LARGE SCALE GENOMIC DNA]</scope>
    <source>
        <strain evidence="2 3">DSM 7418</strain>
    </source>
</reference>
<protein>
    <recommendedName>
        <fullName evidence="4">Peptidase A2 domain-containing protein</fullName>
    </recommendedName>
</protein>
<name>A0A2A4I8R6_9SPHN</name>
<keyword evidence="1" id="KW-0732">Signal</keyword>
<comment type="caution">
    <text evidence="2">The sequence shown here is derived from an EMBL/GenBank/DDBJ whole genome shotgun (WGS) entry which is preliminary data.</text>
</comment>
<accession>A0A2A4I8R6</accession>